<evidence type="ECO:0000256" key="3">
    <source>
        <dbReference type="ARBA" id="ARBA00007880"/>
    </source>
</evidence>
<comment type="similarity">
    <text evidence="3 7">Belongs to the alanine racemase family.</text>
</comment>
<sequence>MSRPIEAVIHSAALAHNYQQIKKTAPTARAFAVVKANAYGHGLERVITALPQADGFAILEFDAAIALRELGVKQPILLLEGVFSIAQLQQSAAHQLMLAIHEPRHLLWLRDTPLSAPVDVFLKLNTGMNRLGFAPEQAADLLAQLRDMPNVASVTLMTHFATADDPAKGIARQWARFQAQTAGLDCPRSLANSAATLAYPEVHADWVRPGIALYGSSPFADRSAQSLNLQPAMSLRSRIIAVQQLQAGDEVGYGATFIADKAMRIGVVACGYADGYPRHAPTGTPIIVAGKVSRLLGRVSMDMLCVDLSEIAEAEIDSEVELWGQGLSIDLVAQAAGTIAYELMCAVAPRVPVCMD</sequence>
<dbReference type="EC" id="5.1.1.1" evidence="4 7"/>
<dbReference type="SUPFAM" id="SSF50621">
    <property type="entry name" value="Alanine racemase C-terminal domain-like"/>
    <property type="match status" value="1"/>
</dbReference>
<dbReference type="GO" id="GO:0030632">
    <property type="term" value="P:D-alanine biosynthetic process"/>
    <property type="evidence" value="ECO:0007669"/>
    <property type="project" value="UniProtKB-UniRule"/>
</dbReference>
<dbReference type="Pfam" id="PF01168">
    <property type="entry name" value="Ala_racemase_N"/>
    <property type="match status" value="1"/>
</dbReference>
<dbReference type="GO" id="GO:0030170">
    <property type="term" value="F:pyridoxal phosphate binding"/>
    <property type="evidence" value="ECO:0007669"/>
    <property type="project" value="UniProtKB-UniRule"/>
</dbReference>
<dbReference type="GO" id="GO:0005829">
    <property type="term" value="C:cytosol"/>
    <property type="evidence" value="ECO:0007669"/>
    <property type="project" value="TreeGrafter"/>
</dbReference>
<evidence type="ECO:0000313" key="11">
    <source>
        <dbReference type="EMBL" id="XBL99657.1"/>
    </source>
</evidence>
<evidence type="ECO:0000256" key="9">
    <source>
        <dbReference type="PIRSR" id="PIRSR600821-52"/>
    </source>
</evidence>
<dbReference type="SUPFAM" id="SSF51419">
    <property type="entry name" value="PLP-binding barrel"/>
    <property type="match status" value="1"/>
</dbReference>
<name>A0AAU7F7X1_9NEIS</name>
<dbReference type="RefSeq" id="WP_348944069.1">
    <property type="nucleotide sequence ID" value="NZ_CP157355.1"/>
</dbReference>
<evidence type="ECO:0000256" key="1">
    <source>
        <dbReference type="ARBA" id="ARBA00000316"/>
    </source>
</evidence>
<dbReference type="InterPro" id="IPR011079">
    <property type="entry name" value="Ala_racemase_C"/>
</dbReference>
<dbReference type="FunFam" id="2.40.37.10:FF:000002">
    <property type="entry name" value="Alanine racemase"/>
    <property type="match status" value="1"/>
</dbReference>
<feature type="active site" description="Proton acceptor; specific for D-alanine" evidence="7">
    <location>
        <position position="35"/>
    </location>
</feature>
<dbReference type="Gene3D" id="3.20.20.10">
    <property type="entry name" value="Alanine racemase"/>
    <property type="match status" value="1"/>
</dbReference>
<dbReference type="CDD" id="cd06827">
    <property type="entry name" value="PLPDE_III_AR_proteobact"/>
    <property type="match status" value="1"/>
</dbReference>
<dbReference type="NCBIfam" id="TIGR00492">
    <property type="entry name" value="alr"/>
    <property type="match status" value="1"/>
</dbReference>
<accession>A0AAU7F7X1</accession>
<comment type="cofactor">
    <cofactor evidence="2 7 8">
        <name>pyridoxal 5'-phosphate</name>
        <dbReference type="ChEBI" id="CHEBI:597326"/>
    </cofactor>
</comment>
<evidence type="ECO:0000256" key="2">
    <source>
        <dbReference type="ARBA" id="ARBA00001933"/>
    </source>
</evidence>
<feature type="binding site" evidence="7 9">
    <location>
        <position position="301"/>
    </location>
    <ligand>
        <name>substrate</name>
    </ligand>
</feature>
<dbReference type="EMBL" id="CP157355">
    <property type="protein sequence ID" value="XBL99657.1"/>
    <property type="molecule type" value="Genomic_DNA"/>
</dbReference>
<feature type="binding site" evidence="7 9">
    <location>
        <position position="130"/>
    </location>
    <ligand>
        <name>substrate</name>
    </ligand>
</feature>
<feature type="modified residue" description="N6-(pyridoxal phosphate)lysine" evidence="7 8">
    <location>
        <position position="35"/>
    </location>
</feature>
<gene>
    <name evidence="11" type="primary">alr</name>
    <name evidence="11" type="ORF">ABHF33_11320</name>
</gene>
<dbReference type="PROSITE" id="PS00395">
    <property type="entry name" value="ALANINE_RACEMASE"/>
    <property type="match status" value="1"/>
</dbReference>
<protein>
    <recommendedName>
        <fullName evidence="4 7">Alanine racemase</fullName>
        <ecNumber evidence="4 7">5.1.1.1</ecNumber>
    </recommendedName>
</protein>
<evidence type="ECO:0000256" key="4">
    <source>
        <dbReference type="ARBA" id="ARBA00013089"/>
    </source>
</evidence>
<dbReference type="Pfam" id="PF00842">
    <property type="entry name" value="Ala_racemase_C"/>
    <property type="match status" value="1"/>
</dbReference>
<organism evidence="11">
    <name type="scientific">Chitinibacter mangrovi</name>
    <dbReference type="NCBI Taxonomy" id="3153927"/>
    <lineage>
        <taxon>Bacteria</taxon>
        <taxon>Pseudomonadati</taxon>
        <taxon>Pseudomonadota</taxon>
        <taxon>Betaproteobacteria</taxon>
        <taxon>Neisseriales</taxon>
        <taxon>Chitinibacteraceae</taxon>
        <taxon>Chitinibacter</taxon>
    </lineage>
</organism>
<comment type="function">
    <text evidence="7">Catalyzes the interconversion of L-alanine and D-alanine. May also act on other amino acids.</text>
</comment>
<dbReference type="PRINTS" id="PR00992">
    <property type="entry name" value="ALARACEMASE"/>
</dbReference>
<dbReference type="KEGG" id="cmav:ABHF33_11320"/>
<keyword evidence="5 7" id="KW-0663">Pyridoxal phosphate</keyword>
<dbReference type="InterPro" id="IPR029066">
    <property type="entry name" value="PLP-binding_barrel"/>
</dbReference>
<feature type="active site" description="Proton acceptor; specific for L-alanine" evidence="7">
    <location>
        <position position="253"/>
    </location>
</feature>
<dbReference type="PANTHER" id="PTHR30511">
    <property type="entry name" value="ALANINE RACEMASE"/>
    <property type="match status" value="1"/>
</dbReference>
<dbReference type="HAMAP" id="MF_01201">
    <property type="entry name" value="Ala_racemase"/>
    <property type="match status" value="1"/>
</dbReference>
<evidence type="ECO:0000256" key="7">
    <source>
        <dbReference type="HAMAP-Rule" id="MF_01201"/>
    </source>
</evidence>
<dbReference type="FunFam" id="3.20.20.10:FF:000002">
    <property type="entry name" value="Alanine racemase"/>
    <property type="match status" value="1"/>
</dbReference>
<dbReference type="PANTHER" id="PTHR30511:SF0">
    <property type="entry name" value="ALANINE RACEMASE, CATABOLIC-RELATED"/>
    <property type="match status" value="1"/>
</dbReference>
<dbReference type="InterPro" id="IPR020622">
    <property type="entry name" value="Ala_racemase_pyridoxalP-BS"/>
</dbReference>
<reference evidence="11" key="1">
    <citation type="submission" date="2024-05" db="EMBL/GenBank/DDBJ databases">
        <authorList>
            <person name="Yang L."/>
            <person name="Pan L."/>
        </authorList>
    </citation>
    <scope>NUCLEOTIDE SEQUENCE</scope>
    <source>
        <strain evidence="11">FCG-7</strain>
    </source>
</reference>
<comment type="pathway">
    <text evidence="7">Amino-acid biosynthesis; D-alanine biosynthesis; D-alanine from L-alanine: step 1/1.</text>
</comment>
<feature type="domain" description="Alanine racemase C-terminal" evidence="10">
    <location>
        <begin position="232"/>
        <end position="356"/>
    </location>
</feature>
<evidence type="ECO:0000259" key="10">
    <source>
        <dbReference type="SMART" id="SM01005"/>
    </source>
</evidence>
<evidence type="ECO:0000256" key="5">
    <source>
        <dbReference type="ARBA" id="ARBA00022898"/>
    </source>
</evidence>
<dbReference type="Gene3D" id="2.40.37.10">
    <property type="entry name" value="Lyase, Ornithine Decarboxylase, Chain A, domain 1"/>
    <property type="match status" value="1"/>
</dbReference>
<dbReference type="AlphaFoldDB" id="A0AAU7F7X1"/>
<comment type="catalytic activity">
    <reaction evidence="1 7">
        <text>L-alanine = D-alanine</text>
        <dbReference type="Rhea" id="RHEA:20249"/>
        <dbReference type="ChEBI" id="CHEBI:57416"/>
        <dbReference type="ChEBI" id="CHEBI:57972"/>
        <dbReference type="EC" id="5.1.1.1"/>
    </reaction>
</comment>
<keyword evidence="6 7" id="KW-0413">Isomerase</keyword>
<proteinExistence type="inferred from homology"/>
<dbReference type="InterPro" id="IPR009006">
    <property type="entry name" value="Ala_racemase/Decarboxylase_C"/>
</dbReference>
<evidence type="ECO:0000256" key="8">
    <source>
        <dbReference type="PIRSR" id="PIRSR600821-50"/>
    </source>
</evidence>
<dbReference type="InterPro" id="IPR000821">
    <property type="entry name" value="Ala_racemase"/>
</dbReference>
<dbReference type="InterPro" id="IPR001608">
    <property type="entry name" value="Ala_racemase_N"/>
</dbReference>
<evidence type="ECO:0000256" key="6">
    <source>
        <dbReference type="ARBA" id="ARBA00023235"/>
    </source>
</evidence>
<dbReference type="SMART" id="SM01005">
    <property type="entry name" value="Ala_racemase_C"/>
    <property type="match status" value="1"/>
</dbReference>
<dbReference type="GO" id="GO:0008784">
    <property type="term" value="F:alanine racemase activity"/>
    <property type="evidence" value="ECO:0007669"/>
    <property type="project" value="UniProtKB-UniRule"/>
</dbReference>